<dbReference type="RefSeq" id="WP_272140017.1">
    <property type="nucleotide sequence ID" value="NZ_JAQLOI010000003.1"/>
</dbReference>
<dbReference type="SUPFAM" id="SSF51197">
    <property type="entry name" value="Clavaminate synthase-like"/>
    <property type="match status" value="1"/>
</dbReference>
<keyword evidence="2" id="KW-1185">Reference proteome</keyword>
<dbReference type="Proteomes" id="UP001210678">
    <property type="component" value="Unassembled WGS sequence"/>
</dbReference>
<evidence type="ECO:0000313" key="1">
    <source>
        <dbReference type="EMBL" id="MDB1125892.1"/>
    </source>
</evidence>
<proteinExistence type="predicted"/>
<dbReference type="EMBL" id="JAQLOI010000003">
    <property type="protein sequence ID" value="MDB1125892.1"/>
    <property type="molecule type" value="Genomic_DNA"/>
</dbReference>
<sequence length="155" mass="17741">MHTGNLNNLILSSQLHPAVKEILNIVADKVKNNDLPTEKLYLQEDVFLFTAEVVTETLDMRRSEIHRDFMDIQILLEGEEKFGYSCKGYETITDDQLDTNDVAFVDNVIDEKYVDLAAGDFAIFYPNQPHRPMICVDTPKPIKKIIVKVNKKILS</sequence>
<gene>
    <name evidence="1" type="ORF">PGX00_20405</name>
</gene>
<dbReference type="InterPro" id="IPR004375">
    <property type="entry name" value="NanQ/TabA/YiaL"/>
</dbReference>
<protein>
    <submittedName>
        <fullName evidence="1">YhcH/YjgK/YiaL family protein</fullName>
    </submittedName>
</protein>
<dbReference type="Gene3D" id="2.60.120.370">
    <property type="entry name" value="YhcH/YjgK/YiaL"/>
    <property type="match status" value="1"/>
</dbReference>
<dbReference type="Pfam" id="PF04074">
    <property type="entry name" value="DUF386"/>
    <property type="match status" value="1"/>
</dbReference>
<dbReference type="PANTHER" id="PTHR34986:SF4">
    <property type="entry name" value="EVOLVED BETA-GALACTOSIDASE SUBUNIT BETA-RELATED"/>
    <property type="match status" value="1"/>
</dbReference>
<evidence type="ECO:0000313" key="2">
    <source>
        <dbReference type="Proteomes" id="UP001210678"/>
    </source>
</evidence>
<organism evidence="1 2">
    <name type="scientific">Vibrio algarum</name>
    <dbReference type="NCBI Taxonomy" id="3020714"/>
    <lineage>
        <taxon>Bacteria</taxon>
        <taxon>Pseudomonadati</taxon>
        <taxon>Pseudomonadota</taxon>
        <taxon>Gammaproteobacteria</taxon>
        <taxon>Vibrionales</taxon>
        <taxon>Vibrionaceae</taxon>
        <taxon>Vibrio</taxon>
    </lineage>
</organism>
<dbReference type="InterPro" id="IPR037012">
    <property type="entry name" value="NanQ/TabA/YiaL_sf"/>
</dbReference>
<reference evidence="1 2" key="1">
    <citation type="submission" date="2023-01" db="EMBL/GenBank/DDBJ databases">
        <title>Vibrio sp. KJ40-1 sp.nov, isolated from marine algae.</title>
        <authorList>
            <person name="Butt M."/>
            <person name="Kim J.M.J."/>
            <person name="Jeon C.O.C."/>
        </authorList>
    </citation>
    <scope>NUCLEOTIDE SEQUENCE [LARGE SCALE GENOMIC DNA]</scope>
    <source>
        <strain evidence="1 2">KJ40-1</strain>
    </source>
</reference>
<comment type="caution">
    <text evidence="1">The sequence shown here is derived from an EMBL/GenBank/DDBJ whole genome shotgun (WGS) entry which is preliminary data.</text>
</comment>
<name>A0ABT4YWD1_9VIBR</name>
<accession>A0ABT4YWD1</accession>
<dbReference type="PANTHER" id="PTHR34986">
    <property type="entry name" value="EVOLVED BETA-GALACTOSIDASE SUBUNIT BETA"/>
    <property type="match status" value="1"/>
</dbReference>
<dbReference type="NCBIfam" id="TIGR00022">
    <property type="entry name" value="YhcH/YjgK/YiaL family protein"/>
    <property type="match status" value="1"/>
</dbReference>